<dbReference type="PROSITE" id="PS00018">
    <property type="entry name" value="EF_HAND_1"/>
    <property type="match status" value="1"/>
</dbReference>
<dbReference type="Gene3D" id="1.20.120.350">
    <property type="entry name" value="Voltage-gated potassium channels. Chain C"/>
    <property type="match status" value="1"/>
</dbReference>
<keyword evidence="9" id="KW-1185">Reference proteome</keyword>
<dbReference type="InterPro" id="IPR027359">
    <property type="entry name" value="Volt_channel_dom_sf"/>
</dbReference>
<evidence type="ECO:0000256" key="5">
    <source>
        <dbReference type="ARBA" id="ARBA00023136"/>
    </source>
</evidence>
<dbReference type="InterPro" id="IPR018247">
    <property type="entry name" value="EF_Hand_1_Ca_BS"/>
</dbReference>
<protein>
    <recommendedName>
        <fullName evidence="7">EF-hand domain-containing protein</fullName>
    </recommendedName>
</protein>
<name>A0ABP0PWV1_9DINO</name>
<evidence type="ECO:0000256" key="6">
    <source>
        <dbReference type="SAM" id="Phobius"/>
    </source>
</evidence>
<comment type="subcellular location">
    <subcellularLocation>
        <location evidence="1">Membrane</location>
        <topology evidence="1">Multi-pass membrane protein</topology>
    </subcellularLocation>
</comment>
<dbReference type="Pfam" id="PF00520">
    <property type="entry name" value="Ion_trans"/>
    <property type="match status" value="1"/>
</dbReference>
<sequence length="559" mass="62900">MALRRSMSKISVGEGVSSALQDVLHHIHALQKDQTAQLLGLDRLAKQVESLSTASSPGTVSGSFAAASFAEVKRQQSPTESEPMSEEQIAKINSERREHIEELNRIATEGVGSQDERSRKNKLSRKTQRAIRFEFQDFFKEHRSLAQLFESESEDEIPWYRSLGQAVVENYFFEKGIGIIIVINSIMLGIETELAIQNKPTAWPADLEYMFMAIYTVELILHLMAYGFRKCFTDGWFVFDAILVFVAYAGKLMPLILGATAGGVVDQIMVVRMLRILRLARALRVVKQFGTVWKLVRGLLTSFDVMASSFVLVILMLYIFACLGMELIGGDEELKLNPATMKQAEDFEEAWKALLTLFQFVTLDSTPAVYVPLINAKPVLAPYFLTLLLSVGIALMNLVTASIVEASLQSSEMDRQEKKERLRQDMVRSIPVLMQLFRELDVDQNGKISLDEVEQFDITILPPVLRDNISADNMADLFGVLDVDGAGELDMKEFVGGLLQLWLMDVPITTLQILKFSRMNRQKTVEFFTSTMQRIGEMSGVLHELQGDVAKSHVQDTRF</sequence>
<feature type="domain" description="EF-hand" evidence="7">
    <location>
        <begin position="428"/>
        <end position="463"/>
    </location>
</feature>
<dbReference type="Pfam" id="PF13499">
    <property type="entry name" value="EF-hand_7"/>
    <property type="match status" value="1"/>
</dbReference>
<evidence type="ECO:0000259" key="7">
    <source>
        <dbReference type="PROSITE" id="PS50222"/>
    </source>
</evidence>
<dbReference type="SUPFAM" id="SSF47473">
    <property type="entry name" value="EF-hand"/>
    <property type="match status" value="1"/>
</dbReference>
<dbReference type="EMBL" id="CAXAMN010023740">
    <property type="protein sequence ID" value="CAK9080486.1"/>
    <property type="molecule type" value="Genomic_DNA"/>
</dbReference>
<dbReference type="Proteomes" id="UP001642484">
    <property type="component" value="Unassembled WGS sequence"/>
</dbReference>
<keyword evidence="3" id="KW-0106">Calcium</keyword>
<feature type="domain" description="EF-hand" evidence="7">
    <location>
        <begin position="469"/>
        <end position="504"/>
    </location>
</feature>
<proteinExistence type="predicted"/>
<evidence type="ECO:0000256" key="4">
    <source>
        <dbReference type="ARBA" id="ARBA00022989"/>
    </source>
</evidence>
<evidence type="ECO:0000256" key="1">
    <source>
        <dbReference type="ARBA" id="ARBA00004141"/>
    </source>
</evidence>
<keyword evidence="4 6" id="KW-1133">Transmembrane helix</keyword>
<dbReference type="Gene3D" id="1.10.287.70">
    <property type="match status" value="1"/>
</dbReference>
<keyword evidence="2 6" id="KW-0812">Transmembrane</keyword>
<dbReference type="PANTHER" id="PTHR10037">
    <property type="entry name" value="VOLTAGE-GATED CATION CHANNEL CALCIUM AND SODIUM"/>
    <property type="match status" value="1"/>
</dbReference>
<dbReference type="Gene3D" id="1.10.238.10">
    <property type="entry name" value="EF-hand"/>
    <property type="match status" value="1"/>
</dbReference>
<evidence type="ECO:0000313" key="9">
    <source>
        <dbReference type="Proteomes" id="UP001642484"/>
    </source>
</evidence>
<dbReference type="InterPro" id="IPR043203">
    <property type="entry name" value="VGCC_Ca_Na"/>
</dbReference>
<feature type="transmembrane region" description="Helical" evidence="6">
    <location>
        <begin position="210"/>
        <end position="228"/>
    </location>
</feature>
<accession>A0ABP0PWV1</accession>
<dbReference type="InterPro" id="IPR011992">
    <property type="entry name" value="EF-hand-dom_pair"/>
</dbReference>
<organism evidence="8 9">
    <name type="scientific">Durusdinium trenchii</name>
    <dbReference type="NCBI Taxonomy" id="1381693"/>
    <lineage>
        <taxon>Eukaryota</taxon>
        <taxon>Sar</taxon>
        <taxon>Alveolata</taxon>
        <taxon>Dinophyceae</taxon>
        <taxon>Suessiales</taxon>
        <taxon>Symbiodiniaceae</taxon>
        <taxon>Durusdinium</taxon>
    </lineage>
</organism>
<evidence type="ECO:0000313" key="8">
    <source>
        <dbReference type="EMBL" id="CAK9080486.1"/>
    </source>
</evidence>
<feature type="transmembrane region" description="Helical" evidence="6">
    <location>
        <begin position="295"/>
        <end position="321"/>
    </location>
</feature>
<keyword evidence="5 6" id="KW-0472">Membrane</keyword>
<dbReference type="PROSITE" id="PS50222">
    <property type="entry name" value="EF_HAND_2"/>
    <property type="match status" value="2"/>
</dbReference>
<dbReference type="SMART" id="SM00054">
    <property type="entry name" value="EFh"/>
    <property type="match status" value="2"/>
</dbReference>
<evidence type="ECO:0000256" key="2">
    <source>
        <dbReference type="ARBA" id="ARBA00022692"/>
    </source>
</evidence>
<evidence type="ECO:0000256" key="3">
    <source>
        <dbReference type="ARBA" id="ARBA00022837"/>
    </source>
</evidence>
<dbReference type="InterPro" id="IPR002048">
    <property type="entry name" value="EF_hand_dom"/>
</dbReference>
<gene>
    <name evidence="8" type="ORF">CCMP2556_LOCUS39520</name>
</gene>
<reference evidence="8 9" key="1">
    <citation type="submission" date="2024-02" db="EMBL/GenBank/DDBJ databases">
        <authorList>
            <person name="Chen Y."/>
            <person name="Shah S."/>
            <person name="Dougan E. K."/>
            <person name="Thang M."/>
            <person name="Chan C."/>
        </authorList>
    </citation>
    <scope>NUCLEOTIDE SEQUENCE [LARGE SCALE GENOMIC DNA]</scope>
</reference>
<dbReference type="InterPro" id="IPR005821">
    <property type="entry name" value="Ion_trans_dom"/>
</dbReference>
<dbReference type="SUPFAM" id="SSF81324">
    <property type="entry name" value="Voltage-gated potassium channels"/>
    <property type="match status" value="1"/>
</dbReference>
<comment type="caution">
    <text evidence="8">The sequence shown here is derived from an EMBL/GenBank/DDBJ whole genome shotgun (WGS) entry which is preliminary data.</text>
</comment>
<dbReference type="PANTHER" id="PTHR10037:SF62">
    <property type="entry name" value="SODIUM CHANNEL PROTEIN 60E"/>
    <property type="match status" value="1"/>
</dbReference>
<feature type="transmembrane region" description="Helical" evidence="6">
    <location>
        <begin position="383"/>
        <end position="408"/>
    </location>
</feature>
<dbReference type="CDD" id="cd00051">
    <property type="entry name" value="EFh"/>
    <property type="match status" value="1"/>
</dbReference>